<reference evidence="4" key="1">
    <citation type="submission" date="2011-12" db="EMBL/GenBank/DDBJ databases">
        <title>Complete sequence of Clostridium clariflavum DSM 19732.</title>
        <authorList>
            <consortium name="US DOE Joint Genome Institute"/>
            <person name="Lucas S."/>
            <person name="Han J."/>
            <person name="Lapidus A."/>
            <person name="Cheng J.-F."/>
            <person name="Goodwin L."/>
            <person name="Pitluck S."/>
            <person name="Peters L."/>
            <person name="Teshima H."/>
            <person name="Detter J.C."/>
            <person name="Han C."/>
            <person name="Tapia R."/>
            <person name="Land M."/>
            <person name="Hauser L."/>
            <person name="Kyrpides N."/>
            <person name="Ivanova N."/>
            <person name="Pagani I."/>
            <person name="Kitzmiller T."/>
            <person name="Lynd L."/>
            <person name="Izquierdo J."/>
            <person name="Woyke T."/>
        </authorList>
    </citation>
    <scope>NUCLEOTIDE SEQUENCE [LARGE SCALE GENOMIC DNA]</scope>
    <source>
        <strain evidence="4">DSM 19732 / NBRC 101661 / EBR45</strain>
    </source>
</reference>
<dbReference type="InterPro" id="IPR025584">
    <property type="entry name" value="Cthe_2159"/>
</dbReference>
<evidence type="ECO:0000256" key="1">
    <source>
        <dbReference type="SAM" id="SignalP"/>
    </source>
</evidence>
<accession>G8LXL7</accession>
<organism evidence="3 4">
    <name type="scientific">Acetivibrio clariflavus (strain DSM 19732 / NBRC 101661 / EBR45)</name>
    <name type="common">Clostridium clariflavum</name>
    <dbReference type="NCBI Taxonomy" id="720554"/>
    <lineage>
        <taxon>Bacteria</taxon>
        <taxon>Bacillati</taxon>
        <taxon>Bacillota</taxon>
        <taxon>Clostridia</taxon>
        <taxon>Eubacteriales</taxon>
        <taxon>Oscillospiraceae</taxon>
        <taxon>Acetivibrio</taxon>
    </lineage>
</organism>
<name>G8LXL7_ACECE</name>
<protein>
    <submittedName>
        <fullName evidence="3">Putative membrane protein</fullName>
    </submittedName>
</protein>
<dbReference type="InterPro" id="IPR016134">
    <property type="entry name" value="Dockerin_dom"/>
</dbReference>
<keyword evidence="4" id="KW-1185">Reference proteome</keyword>
<dbReference type="Gene3D" id="1.10.1330.10">
    <property type="entry name" value="Dockerin domain"/>
    <property type="match status" value="1"/>
</dbReference>
<dbReference type="AlphaFoldDB" id="G8LXL7"/>
<dbReference type="Pfam" id="PF14262">
    <property type="entry name" value="Cthe_2159"/>
    <property type="match status" value="1"/>
</dbReference>
<dbReference type="InterPro" id="IPR002105">
    <property type="entry name" value="Dockerin_1_rpt"/>
</dbReference>
<dbReference type="GO" id="GO:0004553">
    <property type="term" value="F:hydrolase activity, hydrolyzing O-glycosyl compounds"/>
    <property type="evidence" value="ECO:0007669"/>
    <property type="project" value="InterPro"/>
</dbReference>
<dbReference type="Pfam" id="PF00404">
    <property type="entry name" value="Dockerin_1"/>
    <property type="match status" value="1"/>
</dbReference>
<proteinExistence type="predicted"/>
<dbReference type="eggNOG" id="ENOG502Z8AD">
    <property type="taxonomic scope" value="Bacteria"/>
</dbReference>
<dbReference type="GO" id="GO:0000272">
    <property type="term" value="P:polysaccharide catabolic process"/>
    <property type="evidence" value="ECO:0007669"/>
    <property type="project" value="InterPro"/>
</dbReference>
<feature type="chain" id="PRO_5003511626" evidence="1">
    <location>
        <begin position="26"/>
        <end position="566"/>
    </location>
</feature>
<keyword evidence="1" id="KW-0732">Signal</keyword>
<dbReference type="STRING" id="720554.Clocl_1051"/>
<evidence type="ECO:0000313" key="4">
    <source>
        <dbReference type="Proteomes" id="UP000005435"/>
    </source>
</evidence>
<feature type="domain" description="Dockerin" evidence="2">
    <location>
        <begin position="24"/>
        <end position="90"/>
    </location>
</feature>
<evidence type="ECO:0000313" key="3">
    <source>
        <dbReference type="EMBL" id="AEV67728.1"/>
    </source>
</evidence>
<dbReference type="CDD" id="cd14256">
    <property type="entry name" value="Dockerin_I"/>
    <property type="match status" value="1"/>
</dbReference>
<dbReference type="HOGENOM" id="CLU_481217_0_0_9"/>
<dbReference type="Proteomes" id="UP000005435">
    <property type="component" value="Chromosome"/>
</dbReference>
<reference evidence="3 4" key="2">
    <citation type="journal article" date="2012" name="Stand. Genomic Sci.">
        <title>Complete Genome Sequence of Clostridium clariflavum DSM 19732.</title>
        <authorList>
            <person name="Izquierdo J.A."/>
            <person name="Goodwin L."/>
            <person name="Davenport K.W."/>
            <person name="Teshima H."/>
            <person name="Bruce D."/>
            <person name="Detter C."/>
            <person name="Tapia R."/>
            <person name="Han S."/>
            <person name="Land M."/>
            <person name="Hauser L."/>
            <person name="Jeffries C.D."/>
            <person name="Han J."/>
            <person name="Pitluck S."/>
            <person name="Nolan M."/>
            <person name="Chen A."/>
            <person name="Huntemann M."/>
            <person name="Mavromatis K."/>
            <person name="Mikhailova N."/>
            <person name="Liolios K."/>
            <person name="Woyke T."/>
            <person name="Lynd L.R."/>
        </authorList>
    </citation>
    <scope>NUCLEOTIDE SEQUENCE [LARGE SCALE GENOMIC DNA]</scope>
    <source>
        <strain evidence="4">DSM 19732 / NBRC 101661 / EBR45</strain>
    </source>
</reference>
<dbReference type="KEGG" id="ccl:Clocl_1051"/>
<dbReference type="InterPro" id="IPR036439">
    <property type="entry name" value="Dockerin_dom_sf"/>
</dbReference>
<evidence type="ECO:0000259" key="2">
    <source>
        <dbReference type="PROSITE" id="PS51766"/>
    </source>
</evidence>
<dbReference type="EMBL" id="CP003065">
    <property type="protein sequence ID" value="AEV67728.1"/>
    <property type="molecule type" value="Genomic_DNA"/>
</dbReference>
<dbReference type="PROSITE" id="PS51766">
    <property type="entry name" value="DOCKERIN"/>
    <property type="match status" value="1"/>
</dbReference>
<sequence precursor="true">MVKKWFLSMAVLLTFVANSFITSYAAVRGDLNNDNRVDSLDYAFYKMYLLGSYHLSDISVADLNGDGDTNSIDYAILKQYLLGMIKEFPADANPTPTPSSDPKKDWENNKGTINLGSTITYTGEGISVNGSTVMITSGGDHTVTGTLTNGMIYINTKERVKLRLSGVNITNSSGPAIFFEDVDKGFITIVEGTVNYLTDGRNYNVDAKATLFSNDDLEIKGKGTLNITANYNHAIASDDDINIENGTINIISAANDGIHANGSIDITGGTLNITATGDCLQTEEEELRIEDGKLTLSAGSQALKSDIGVVISGGTVNVVKAKEGIEAPNITINGGTINIESEDDCINASMSVDAMFNSDGSQLIINGGTIYASATIGDAVDSNGDFTMNGGTLVVHGPQSQPEVAIDVNGNFTVKGGTLIAVGPSPLMAQYPTGASSQYSIAAMFNSTQPANSALCIKDSTGKVLAITRPKRNYIYVVFSSPELRQGSTYTIYSGGNVSGGTEQNGLIVGGTYNGGTELATITVTNSPTTAVNWNSGFFPGGGFPGGGFPGGGFPGGGGGFPGWGW</sequence>
<dbReference type="SUPFAM" id="SSF63446">
    <property type="entry name" value="Type I dockerin domain"/>
    <property type="match status" value="1"/>
</dbReference>
<gene>
    <name evidence="3" type="ordered locus">Clocl_1051</name>
</gene>
<dbReference type="RefSeq" id="WP_014254346.1">
    <property type="nucleotide sequence ID" value="NC_016627.1"/>
</dbReference>
<feature type="signal peptide" evidence="1">
    <location>
        <begin position="1"/>
        <end position="25"/>
    </location>
</feature>